<dbReference type="InterPro" id="IPR051172">
    <property type="entry name" value="Chlamydia_OmcB"/>
</dbReference>
<reference evidence="3" key="1">
    <citation type="submission" date="2023-06" db="EMBL/GenBank/DDBJ databases">
        <title>Robiginitalea aurantiacus sp. nov. and Algoriphagus sediminis sp. nov., isolated from coastal sediment.</title>
        <authorList>
            <person name="Zhou Z.Y."/>
            <person name="An J."/>
            <person name="Jia Y.W."/>
            <person name="Du Z.J."/>
        </authorList>
    </citation>
    <scope>NUCLEOTIDE SEQUENCE</scope>
    <source>
        <strain evidence="3">C2-7</strain>
    </source>
</reference>
<feature type="domain" description="DUF7507" evidence="2">
    <location>
        <begin position="176"/>
        <end position="243"/>
    </location>
</feature>
<dbReference type="EMBL" id="JAUEPH010000020">
    <property type="protein sequence ID" value="MDN3205980.1"/>
    <property type="molecule type" value="Genomic_DNA"/>
</dbReference>
<proteinExistence type="predicted"/>
<dbReference type="NCBIfam" id="TIGR01451">
    <property type="entry name" value="B_ant_repeat"/>
    <property type="match status" value="2"/>
</dbReference>
<feature type="region of interest" description="Disordered" evidence="1">
    <location>
        <begin position="222"/>
        <end position="243"/>
    </location>
</feature>
<evidence type="ECO:0000313" key="4">
    <source>
        <dbReference type="Proteomes" id="UP001171916"/>
    </source>
</evidence>
<organism evidence="3 4">
    <name type="scientific">Algoriphagus sediminis</name>
    <dbReference type="NCBI Taxonomy" id="3057113"/>
    <lineage>
        <taxon>Bacteria</taxon>
        <taxon>Pseudomonadati</taxon>
        <taxon>Bacteroidota</taxon>
        <taxon>Cytophagia</taxon>
        <taxon>Cytophagales</taxon>
        <taxon>Cyclobacteriaceae</taxon>
        <taxon>Algoriphagus</taxon>
    </lineage>
</organism>
<feature type="non-terminal residue" evidence="3">
    <location>
        <position position="1"/>
    </location>
</feature>
<dbReference type="RefSeq" id="WP_435367071.1">
    <property type="nucleotide sequence ID" value="NZ_JAUEPH010000020.1"/>
</dbReference>
<comment type="caution">
    <text evidence="3">The sequence shown here is derived from an EMBL/GenBank/DDBJ whole genome shotgun (WGS) entry which is preliminary data.</text>
</comment>
<evidence type="ECO:0000256" key="1">
    <source>
        <dbReference type="SAM" id="MobiDB-lite"/>
    </source>
</evidence>
<feature type="non-terminal residue" evidence="3">
    <location>
        <position position="243"/>
    </location>
</feature>
<dbReference type="Proteomes" id="UP001171916">
    <property type="component" value="Unassembled WGS sequence"/>
</dbReference>
<evidence type="ECO:0000313" key="3">
    <source>
        <dbReference type="EMBL" id="MDN3205980.1"/>
    </source>
</evidence>
<gene>
    <name evidence="3" type="ORF">QVH07_17645</name>
</gene>
<sequence length="243" mass="24810">ITDPLTGQNDNVGDLQPGQTATVTTNYAVTQADVNNGQVVNTATATGTDSNQSTQTATASATVTAAQNSGISLTKTANPTTYDQAGDVITYTLIVENIGNVTLTNTTITDPLTSQNDNVGDLQPGQTATITTNYAVTQADVNNGQVVNTAIATGTDPNQSTQSAIASATVTAVQNSGISLTKTANPTTYDQAGDVITYTLIVENTGNVTLTNTTITDPLTGQNDNVGDLQPGQTATVTTNYAV</sequence>
<accession>A0ABT7YI17</accession>
<dbReference type="InterPro" id="IPR047589">
    <property type="entry name" value="DUF11_rpt"/>
</dbReference>
<evidence type="ECO:0000259" key="2">
    <source>
        <dbReference type="Pfam" id="PF24346"/>
    </source>
</evidence>
<dbReference type="PANTHER" id="PTHR34819">
    <property type="entry name" value="LARGE CYSTEINE-RICH PERIPLASMIC PROTEIN OMCB"/>
    <property type="match status" value="1"/>
</dbReference>
<feature type="domain" description="DUF7507" evidence="2">
    <location>
        <begin position="69"/>
        <end position="161"/>
    </location>
</feature>
<feature type="domain" description="DUF7507" evidence="2">
    <location>
        <begin position="11"/>
        <end position="56"/>
    </location>
</feature>
<keyword evidence="4" id="KW-1185">Reference proteome</keyword>
<protein>
    <recommendedName>
        <fullName evidence="2">DUF7507 domain-containing protein</fullName>
    </recommendedName>
</protein>
<dbReference type="Pfam" id="PF24346">
    <property type="entry name" value="DUF7507"/>
    <property type="match status" value="3"/>
</dbReference>
<dbReference type="InterPro" id="IPR055354">
    <property type="entry name" value="DUF7507"/>
</dbReference>
<name>A0ABT7YI17_9BACT</name>